<keyword evidence="3" id="KW-1185">Reference proteome</keyword>
<dbReference type="InterPro" id="IPR011089">
    <property type="entry name" value="GmrSD_C"/>
</dbReference>
<sequence length="367" mass="43001">MIFTKIVVQDDLNAYKVFETLNARGVQLSTPDLLKNYIFSVVTKNNDVSDHELNELDESWSEIVSQLGESNFTDFIRYHHNFQATLVTKKDLFASVRKIVNTPEKAYDYLHSLSQYAPVYASLLNPYDDWWGNQDVVYRGAKKYLEGFELFNIKQPFTVLMVAFHQFSPEEFVSLARYIYILAIRYNVICHLSPNEQDSAYNQLAIKINATEFQRASHVKNSELFRKLYPGDDVFFNAFEFHKMPSRRSAKKIRFLLAEIETYLGHETDYTKTTLEHVCPYNPDEEWDSYFGEGVNDIQDRLGNVVLLEKDGLKRSNFVNKKRAYLTAHYPLARQVATYEQWNLQNLNLYQAWLAKQAVETWKVTYD</sequence>
<protein>
    <recommendedName>
        <fullName evidence="1">GmrSD restriction endonucleases C-terminal domain-containing protein</fullName>
    </recommendedName>
</protein>
<evidence type="ECO:0000313" key="2">
    <source>
        <dbReference type="EMBL" id="SJM95692.1"/>
    </source>
</evidence>
<accession>A0A1R4HHH7</accession>
<gene>
    <name evidence="2" type="ORF">CRENPOLYSF1_770028</name>
</gene>
<evidence type="ECO:0000313" key="3">
    <source>
        <dbReference type="Proteomes" id="UP000195667"/>
    </source>
</evidence>
<feature type="domain" description="GmrSD restriction endonucleases C-terminal" evidence="1">
    <location>
        <begin position="230"/>
        <end position="356"/>
    </location>
</feature>
<dbReference type="PANTHER" id="PTHR35149">
    <property type="entry name" value="SLL5132 PROTEIN"/>
    <property type="match status" value="1"/>
</dbReference>
<evidence type="ECO:0000259" key="1">
    <source>
        <dbReference type="Pfam" id="PF07510"/>
    </source>
</evidence>
<dbReference type="EMBL" id="FUKI01000156">
    <property type="protein sequence ID" value="SJM95692.1"/>
    <property type="molecule type" value="Genomic_DNA"/>
</dbReference>
<organism evidence="2 3">
    <name type="scientific">Crenothrix polyspora</name>
    <dbReference type="NCBI Taxonomy" id="360316"/>
    <lineage>
        <taxon>Bacteria</taxon>
        <taxon>Pseudomonadati</taxon>
        <taxon>Pseudomonadota</taxon>
        <taxon>Gammaproteobacteria</taxon>
        <taxon>Methylococcales</taxon>
        <taxon>Crenotrichaceae</taxon>
        <taxon>Crenothrix</taxon>
    </lineage>
</organism>
<dbReference type="PANTHER" id="PTHR35149:SF1">
    <property type="entry name" value="DUF5655 DOMAIN-CONTAINING PROTEIN"/>
    <property type="match status" value="1"/>
</dbReference>
<dbReference type="AlphaFoldDB" id="A0A1R4HHH7"/>
<dbReference type="Pfam" id="PF07510">
    <property type="entry name" value="GmrSD_C"/>
    <property type="match status" value="1"/>
</dbReference>
<proteinExistence type="predicted"/>
<reference evidence="3" key="1">
    <citation type="submission" date="2017-02" db="EMBL/GenBank/DDBJ databases">
        <authorList>
            <person name="Daims H."/>
        </authorList>
    </citation>
    <scope>NUCLEOTIDE SEQUENCE [LARGE SCALE GENOMIC DNA]</scope>
</reference>
<dbReference type="Proteomes" id="UP000195667">
    <property type="component" value="Unassembled WGS sequence"/>
</dbReference>
<name>A0A1R4HHH7_9GAMM</name>